<proteinExistence type="predicted"/>
<gene>
    <name evidence="1" type="ORF">BCCH1_01020</name>
</gene>
<accession>A0A286P4K5</accession>
<reference evidence="1" key="1">
    <citation type="journal article" date="2016" name="Biosci. Biotechnol. Biochem.">
        <title>Bioconversion of AHX to AOH by resting cells of Burkholderia contaminans CH-1.</title>
        <authorList>
            <person name="Choi J.H."/>
            <person name="Kikuchi A."/>
            <person name="Pumkaeo P."/>
            <person name="Hirai H."/>
            <person name="Tokuyama S."/>
            <person name="Kawagishi H."/>
        </authorList>
    </citation>
    <scope>NUCLEOTIDE SEQUENCE</scope>
    <source>
        <strain evidence="1">CH-1</strain>
    </source>
</reference>
<evidence type="ECO:0000313" key="1">
    <source>
        <dbReference type="EMBL" id="BBA37692.1"/>
    </source>
</evidence>
<sequence length="50" mass="5815">MAADYCDAIAALFRLLKHARDTRPERQTSLLEESVECFYPFRLDAPEQII</sequence>
<name>A0A286P4K5_9BURK</name>
<protein>
    <submittedName>
        <fullName evidence="1">Uncharacterized protein</fullName>
    </submittedName>
</protein>
<dbReference type="AlphaFoldDB" id="A0A286P4K5"/>
<reference evidence="1" key="2">
    <citation type="journal article" date="2017" name="Genome Announc.">
        <title>High-Quality Draft Genome Sequence of Burkholderia contaminans CH-1, a Gram-Negative Bacterium That Metabolizes 2-Azahypoxanthine, a Plant Growth-Regulating Compound.</title>
        <authorList>
            <person name="Choi J.-H."/>
            <person name="Sugiura H."/>
            <person name="Moriuchi R."/>
            <person name="Kawagishi H."/>
            <person name="Dohra H."/>
        </authorList>
    </citation>
    <scope>NUCLEOTIDE SEQUENCE</scope>
    <source>
        <strain evidence="1">CH-1</strain>
    </source>
</reference>
<dbReference type="EMBL" id="AP018357">
    <property type="protein sequence ID" value="BBA37692.1"/>
    <property type="molecule type" value="Genomic_DNA"/>
</dbReference>
<organism evidence="1">
    <name type="scientific">Burkholderia contaminans</name>
    <dbReference type="NCBI Taxonomy" id="488447"/>
    <lineage>
        <taxon>Bacteria</taxon>
        <taxon>Pseudomonadati</taxon>
        <taxon>Pseudomonadota</taxon>
        <taxon>Betaproteobacteria</taxon>
        <taxon>Burkholderiales</taxon>
        <taxon>Burkholderiaceae</taxon>
        <taxon>Burkholderia</taxon>
        <taxon>Burkholderia cepacia complex</taxon>
    </lineage>
</organism>